<evidence type="ECO:0000313" key="2">
    <source>
        <dbReference type="Proteomes" id="UP000649617"/>
    </source>
</evidence>
<accession>A0A812U1X3</accession>
<comment type="caution">
    <text evidence="1">The sequence shown here is derived from an EMBL/GenBank/DDBJ whole genome shotgun (WGS) entry which is preliminary data.</text>
</comment>
<keyword evidence="2" id="KW-1185">Reference proteome</keyword>
<proteinExistence type="predicted"/>
<sequence>MVSALRSSSRQGTVLAATFSAVAAFQVLDVGPPRTGTQTLKVALEAYGFRTLHTSYNYTARIPWCNYLFGDGPLESALRSLDGYDAAMDEPFHLVYREVMQAFPDAKFVLPMKDADAWYDNVVAAGRDLRADLEEATSGHDGLSGFDFLAAMTLRVPSMRTCSGCVNWGCDFLNATGKPNRDRCVASYREHVEKVKATIPPHRLLLLDFSNGWAPLSHFLGQPIPDQPFPYVDDFFSD</sequence>
<gene>
    <name evidence="1" type="ORF">SPIL2461_LOCUS14682</name>
</gene>
<evidence type="ECO:0000313" key="1">
    <source>
        <dbReference type="EMBL" id="CAE7552558.1"/>
    </source>
</evidence>
<dbReference type="PANTHER" id="PTHR36978">
    <property type="entry name" value="P-LOOP CONTAINING NUCLEOTIDE TRIPHOSPHATE HYDROLASE"/>
    <property type="match status" value="1"/>
</dbReference>
<dbReference type="OrthoDB" id="272681at2759"/>
<dbReference type="Proteomes" id="UP000649617">
    <property type="component" value="Unassembled WGS sequence"/>
</dbReference>
<dbReference type="Pfam" id="PF17784">
    <property type="entry name" value="Sulfotransfer_4"/>
    <property type="match status" value="1"/>
</dbReference>
<dbReference type="PANTHER" id="PTHR36978:SF4">
    <property type="entry name" value="P-LOOP CONTAINING NUCLEOSIDE TRIPHOSPHATE HYDROLASE PROTEIN"/>
    <property type="match status" value="1"/>
</dbReference>
<dbReference type="AlphaFoldDB" id="A0A812U1X3"/>
<reference evidence="1" key="1">
    <citation type="submission" date="2021-02" db="EMBL/GenBank/DDBJ databases">
        <authorList>
            <person name="Dougan E. K."/>
            <person name="Rhodes N."/>
            <person name="Thang M."/>
            <person name="Chan C."/>
        </authorList>
    </citation>
    <scope>NUCLEOTIDE SEQUENCE</scope>
</reference>
<dbReference type="Gene3D" id="3.40.50.300">
    <property type="entry name" value="P-loop containing nucleotide triphosphate hydrolases"/>
    <property type="match status" value="1"/>
</dbReference>
<protein>
    <recommendedName>
        <fullName evidence="3">Sulfotransferase domain-containing protein</fullName>
    </recommendedName>
</protein>
<name>A0A812U1X3_SYMPI</name>
<dbReference type="EMBL" id="CAJNIZ010034424">
    <property type="protein sequence ID" value="CAE7552558.1"/>
    <property type="molecule type" value="Genomic_DNA"/>
</dbReference>
<organism evidence="1 2">
    <name type="scientific">Symbiodinium pilosum</name>
    <name type="common">Dinoflagellate</name>
    <dbReference type="NCBI Taxonomy" id="2952"/>
    <lineage>
        <taxon>Eukaryota</taxon>
        <taxon>Sar</taxon>
        <taxon>Alveolata</taxon>
        <taxon>Dinophyceae</taxon>
        <taxon>Suessiales</taxon>
        <taxon>Symbiodiniaceae</taxon>
        <taxon>Symbiodinium</taxon>
    </lineage>
</organism>
<dbReference type="InterPro" id="IPR027417">
    <property type="entry name" value="P-loop_NTPase"/>
</dbReference>
<dbReference type="InterPro" id="IPR040632">
    <property type="entry name" value="Sulfotransfer_4"/>
</dbReference>
<evidence type="ECO:0008006" key="3">
    <source>
        <dbReference type="Google" id="ProtNLM"/>
    </source>
</evidence>
<dbReference type="SUPFAM" id="SSF52540">
    <property type="entry name" value="P-loop containing nucleoside triphosphate hydrolases"/>
    <property type="match status" value="1"/>
</dbReference>